<keyword evidence="4" id="KW-1185">Reference proteome</keyword>
<reference evidence="4" key="1">
    <citation type="journal article" date="2014" name="Nat. Commun.">
        <title>The emerging biofuel crop Camelina sativa retains a highly undifferentiated hexaploid genome structure.</title>
        <authorList>
            <person name="Kagale S."/>
            <person name="Koh C."/>
            <person name="Nixon J."/>
            <person name="Bollina V."/>
            <person name="Clarke W.E."/>
            <person name="Tuteja R."/>
            <person name="Spillane C."/>
            <person name="Robinson S.J."/>
            <person name="Links M.G."/>
            <person name="Clarke C."/>
            <person name="Higgins E.E."/>
            <person name="Huebert T."/>
            <person name="Sharpe A.G."/>
            <person name="Parkin I.A."/>
        </authorList>
    </citation>
    <scope>NUCLEOTIDE SEQUENCE [LARGE SCALE GENOMIC DNA]</scope>
    <source>
        <strain evidence="4">cv. DH55</strain>
    </source>
</reference>
<evidence type="ECO:0000259" key="3">
    <source>
        <dbReference type="Pfam" id="PF22936"/>
    </source>
</evidence>
<dbReference type="InterPro" id="IPR054722">
    <property type="entry name" value="PolX-like_BBD"/>
</dbReference>
<feature type="domain" description="Retrotransposon Copia-like N-terminal" evidence="2">
    <location>
        <begin position="22"/>
        <end position="68"/>
    </location>
</feature>
<reference evidence="5" key="2">
    <citation type="submission" date="2025-08" db="UniProtKB">
        <authorList>
            <consortium name="RefSeq"/>
        </authorList>
    </citation>
    <scope>IDENTIFICATION</scope>
    <source>
        <tissue evidence="5">Leaf</tissue>
    </source>
</reference>
<evidence type="ECO:0000256" key="1">
    <source>
        <dbReference type="SAM" id="MobiDB-lite"/>
    </source>
</evidence>
<name>A0ABM0Y7U8_CAMSA</name>
<dbReference type="Pfam" id="PF14244">
    <property type="entry name" value="Retrotran_gag_3"/>
    <property type="match status" value="1"/>
</dbReference>
<organism evidence="4 5">
    <name type="scientific">Camelina sativa</name>
    <name type="common">False flax</name>
    <name type="synonym">Myagrum sativum</name>
    <dbReference type="NCBI Taxonomy" id="90675"/>
    <lineage>
        <taxon>Eukaryota</taxon>
        <taxon>Viridiplantae</taxon>
        <taxon>Streptophyta</taxon>
        <taxon>Embryophyta</taxon>
        <taxon>Tracheophyta</taxon>
        <taxon>Spermatophyta</taxon>
        <taxon>Magnoliopsida</taxon>
        <taxon>eudicotyledons</taxon>
        <taxon>Gunneridae</taxon>
        <taxon>Pentapetalae</taxon>
        <taxon>rosids</taxon>
        <taxon>malvids</taxon>
        <taxon>Brassicales</taxon>
        <taxon>Brassicaceae</taxon>
        <taxon>Camelineae</taxon>
        <taxon>Camelina</taxon>
    </lineage>
</organism>
<dbReference type="Pfam" id="PF22936">
    <property type="entry name" value="Pol_BBD"/>
    <property type="match status" value="1"/>
</dbReference>
<evidence type="ECO:0000313" key="5">
    <source>
        <dbReference type="RefSeq" id="XP_010496910.1"/>
    </source>
</evidence>
<evidence type="ECO:0000313" key="4">
    <source>
        <dbReference type="Proteomes" id="UP000694864"/>
    </source>
</evidence>
<dbReference type="PANTHER" id="PTHR37610:SF97">
    <property type="entry name" value="RETROTRANSPOSON GAG DOMAIN-CONTAINING PROTEIN"/>
    <property type="match status" value="1"/>
</dbReference>
<feature type="region of interest" description="Disordered" evidence="1">
    <location>
        <begin position="295"/>
        <end position="339"/>
    </location>
</feature>
<proteinExistence type="predicted"/>
<dbReference type="GeneID" id="104773936"/>
<sequence>MAAPPQTQVVVAPPPFPYTLSSSDNPGALISSVILQEDNYSEWATELRNSLQAKHKLGFIDGSIPKPTADPNLSLWRAANSMIVGWIRTSIDPKLRSTISFIAEASTLWESLRSRFSVSNGVRKQVLKDEIAGCKQNGQSVLDYYGRLSKLWEELQNYKTGCDFKCAAAPGIAQERKEDRIHQFLFGLDLSRFSNICSMITGEDPKPPLTQVYSRVIREEQILNVVQSKELIPSEAVGFSVKTEVHVHVAAVTVPRFRDRASLSCTHCRRQGHKASKCFQLHGFPDWYFDNKGGTRSDLRDTSNRPVQRGGRPTRGAGRGRGRANNARVGSPNQGGNNQITHLINLLEAQRSNTSSEKLSGKTHLSDVVLDTGASHHMTGDLSLLVDVFDIIPSPVTKPDGHPSWATKCGSLPLSSAYLLTNVLFVPNLNCTLISVSKLLKQT</sequence>
<feature type="non-terminal residue" evidence="5">
    <location>
        <position position="443"/>
    </location>
</feature>
<feature type="domain" description="Retrovirus-related Pol polyprotein from transposon TNT 1-94-like beta-barrel" evidence="3">
    <location>
        <begin position="369"/>
        <end position="441"/>
    </location>
</feature>
<accession>A0ABM0Y7U8</accession>
<dbReference type="PANTHER" id="PTHR37610">
    <property type="entry name" value="CCHC-TYPE DOMAIN-CONTAINING PROTEIN"/>
    <property type="match status" value="1"/>
</dbReference>
<evidence type="ECO:0000259" key="2">
    <source>
        <dbReference type="Pfam" id="PF14244"/>
    </source>
</evidence>
<protein>
    <submittedName>
        <fullName evidence="5">Uncharacterized protein LOC104773936</fullName>
    </submittedName>
</protein>
<gene>
    <name evidence="5" type="primary">LOC104773936</name>
</gene>
<dbReference type="Proteomes" id="UP000694864">
    <property type="component" value="Unplaced"/>
</dbReference>
<dbReference type="RefSeq" id="XP_010496910.1">
    <property type="nucleotide sequence ID" value="XM_010498608.1"/>
</dbReference>
<dbReference type="InterPro" id="IPR029472">
    <property type="entry name" value="Copia-like_N"/>
</dbReference>